<keyword evidence="2" id="KW-1185">Reference proteome</keyword>
<sequence>MIVVGMKLELMYERWWCIWSSGGDMKGGGNRPWVIVVMDGGEDIASNLDISVSDHARTHRSQMAQLSYAVGGSSCVDIDRILLRVLSLILLRIAQDSDSGTSSGECALGDASSAFGLSQQRSHHQQLVT</sequence>
<evidence type="ECO:0000313" key="2">
    <source>
        <dbReference type="Proteomes" id="UP001151760"/>
    </source>
</evidence>
<dbReference type="Proteomes" id="UP001151760">
    <property type="component" value="Unassembled WGS sequence"/>
</dbReference>
<organism evidence="1 2">
    <name type="scientific">Tanacetum coccineum</name>
    <dbReference type="NCBI Taxonomy" id="301880"/>
    <lineage>
        <taxon>Eukaryota</taxon>
        <taxon>Viridiplantae</taxon>
        <taxon>Streptophyta</taxon>
        <taxon>Embryophyta</taxon>
        <taxon>Tracheophyta</taxon>
        <taxon>Spermatophyta</taxon>
        <taxon>Magnoliopsida</taxon>
        <taxon>eudicotyledons</taxon>
        <taxon>Gunneridae</taxon>
        <taxon>Pentapetalae</taxon>
        <taxon>asterids</taxon>
        <taxon>campanulids</taxon>
        <taxon>Asterales</taxon>
        <taxon>Asteraceae</taxon>
        <taxon>Asteroideae</taxon>
        <taxon>Anthemideae</taxon>
        <taxon>Anthemidinae</taxon>
        <taxon>Tanacetum</taxon>
    </lineage>
</organism>
<gene>
    <name evidence="1" type="ORF">Tco_0861624</name>
</gene>
<name>A0ABQ5BKH7_9ASTR</name>
<reference evidence="1" key="2">
    <citation type="submission" date="2022-01" db="EMBL/GenBank/DDBJ databases">
        <authorList>
            <person name="Yamashiro T."/>
            <person name="Shiraishi A."/>
            <person name="Satake H."/>
            <person name="Nakayama K."/>
        </authorList>
    </citation>
    <scope>NUCLEOTIDE SEQUENCE</scope>
</reference>
<reference evidence="1" key="1">
    <citation type="journal article" date="2022" name="Int. J. Mol. Sci.">
        <title>Draft Genome of Tanacetum Coccineum: Genomic Comparison of Closely Related Tanacetum-Family Plants.</title>
        <authorList>
            <person name="Yamashiro T."/>
            <person name="Shiraishi A."/>
            <person name="Nakayama K."/>
            <person name="Satake H."/>
        </authorList>
    </citation>
    <scope>NUCLEOTIDE SEQUENCE</scope>
</reference>
<evidence type="ECO:0000313" key="1">
    <source>
        <dbReference type="EMBL" id="GJT14582.1"/>
    </source>
</evidence>
<proteinExistence type="predicted"/>
<dbReference type="EMBL" id="BQNB010013325">
    <property type="protein sequence ID" value="GJT14582.1"/>
    <property type="molecule type" value="Genomic_DNA"/>
</dbReference>
<protein>
    <submittedName>
        <fullName evidence="1">Uncharacterized protein</fullName>
    </submittedName>
</protein>
<comment type="caution">
    <text evidence="1">The sequence shown here is derived from an EMBL/GenBank/DDBJ whole genome shotgun (WGS) entry which is preliminary data.</text>
</comment>
<accession>A0ABQ5BKH7</accession>